<feature type="compositionally biased region" description="Low complexity" evidence="1">
    <location>
        <begin position="162"/>
        <end position="176"/>
    </location>
</feature>
<feature type="compositionally biased region" description="Acidic residues" evidence="1">
    <location>
        <begin position="152"/>
        <end position="161"/>
    </location>
</feature>
<dbReference type="EMBL" id="QEKQ01000009">
    <property type="protein sequence ID" value="PVY70313.1"/>
    <property type="molecule type" value="Genomic_DNA"/>
</dbReference>
<evidence type="ECO:0000256" key="1">
    <source>
        <dbReference type="SAM" id="MobiDB-lite"/>
    </source>
</evidence>
<dbReference type="RefSeq" id="WP_116919639.1">
    <property type="nucleotide sequence ID" value="NZ_QEKQ01000009.1"/>
</dbReference>
<evidence type="ECO:0000313" key="3">
    <source>
        <dbReference type="EMBL" id="PVY70313.1"/>
    </source>
</evidence>
<dbReference type="Gene3D" id="1.25.40.10">
    <property type="entry name" value="Tetratricopeptide repeat domain"/>
    <property type="match status" value="1"/>
</dbReference>
<reference evidence="3 4" key="1">
    <citation type="submission" date="2018-04" db="EMBL/GenBank/DDBJ databases">
        <title>Genomic Encyclopedia of Type Strains, Phase IV (KMG-IV): sequencing the most valuable type-strain genomes for metagenomic binning, comparative biology and taxonomic classification.</title>
        <authorList>
            <person name="Goeker M."/>
        </authorList>
    </citation>
    <scope>NUCLEOTIDE SEQUENCE [LARGE SCALE GENOMIC DNA]</scope>
    <source>
        <strain evidence="3 4">DSM 28688</strain>
    </source>
</reference>
<feature type="region of interest" description="Disordered" evidence="1">
    <location>
        <begin position="1"/>
        <end position="24"/>
    </location>
</feature>
<evidence type="ECO:0000313" key="4">
    <source>
        <dbReference type="Proteomes" id="UP000245887"/>
    </source>
</evidence>
<keyword evidence="2" id="KW-0812">Transmembrane</keyword>
<feature type="compositionally biased region" description="Basic and acidic residues" evidence="1">
    <location>
        <begin position="133"/>
        <end position="145"/>
    </location>
</feature>
<name>A0A2U1CU77_9GAMM</name>
<dbReference type="SUPFAM" id="SSF48452">
    <property type="entry name" value="TPR-like"/>
    <property type="match status" value="1"/>
</dbReference>
<feature type="region of interest" description="Disordered" evidence="1">
    <location>
        <begin position="76"/>
        <end position="203"/>
    </location>
</feature>
<sequence length="384" mass="40524">MSLLNDALRNAEQRQSAPGAQGAYVGQPRAVGERASGRPLAWWGLGLVLAGLGGVLIWLLWTQPSSSSAVIEPVSVSTGPIEARPSPDKSGSVGNEAPSTTTPTASADTTQTSAETTRVAAVEAPEPTQAPATDDRQSDAADNRPEPATAEPDTDGNEPEESATATGEAESAPSTSVADREPRDDTESTPVRKTRTTPEALDREAAEAIRAALNDGRIAAARRQLAGIVQSQPAPLSRAAWARHQLVAGQPRDALQWLPVSQTREHVDLRLLRARAQQAMGEPQAAIATLADNRPAVARAPAYHVTLATLYQQAGQPDRAAELWAGLIAHDNGRGGWWVGLALALESDGHPQRAARAYREALGLDNIKPALARFARQRLDGLEG</sequence>
<dbReference type="InterPro" id="IPR011990">
    <property type="entry name" value="TPR-like_helical_dom_sf"/>
</dbReference>
<dbReference type="OrthoDB" id="5406098at2"/>
<protein>
    <submittedName>
        <fullName evidence="3">MSHA biogenesis protein MshN</fullName>
    </submittedName>
</protein>
<comment type="caution">
    <text evidence="3">The sequence shown here is derived from an EMBL/GenBank/DDBJ whole genome shotgun (WGS) entry which is preliminary data.</text>
</comment>
<keyword evidence="2" id="KW-1133">Transmembrane helix</keyword>
<keyword evidence="2" id="KW-0472">Membrane</keyword>
<dbReference type="Proteomes" id="UP000245887">
    <property type="component" value="Unassembled WGS sequence"/>
</dbReference>
<dbReference type="AlphaFoldDB" id="A0A2U1CU77"/>
<evidence type="ECO:0000256" key="2">
    <source>
        <dbReference type="SAM" id="Phobius"/>
    </source>
</evidence>
<feature type="transmembrane region" description="Helical" evidence="2">
    <location>
        <begin position="40"/>
        <end position="61"/>
    </location>
</feature>
<proteinExistence type="predicted"/>
<accession>A0A2U1CU77</accession>
<gene>
    <name evidence="3" type="ORF">C8D92_10965</name>
</gene>
<feature type="compositionally biased region" description="Low complexity" evidence="1">
    <location>
        <begin position="96"/>
        <end position="117"/>
    </location>
</feature>
<organism evidence="3 4">
    <name type="scientific">Tamilnaduibacter salinus</name>
    <dbReference type="NCBI Taxonomy" id="1484056"/>
    <lineage>
        <taxon>Bacteria</taxon>
        <taxon>Pseudomonadati</taxon>
        <taxon>Pseudomonadota</taxon>
        <taxon>Gammaproteobacteria</taxon>
        <taxon>Pseudomonadales</taxon>
        <taxon>Marinobacteraceae</taxon>
        <taxon>Tamilnaduibacter</taxon>
    </lineage>
</organism>